<feature type="compositionally biased region" description="Low complexity" evidence="6">
    <location>
        <begin position="13"/>
        <end position="75"/>
    </location>
</feature>
<evidence type="ECO:0000256" key="1">
    <source>
        <dbReference type="ARBA" id="ARBA00022553"/>
    </source>
</evidence>
<name>A0A4D4L8Y1_STRVO</name>
<dbReference type="InterPro" id="IPR011006">
    <property type="entry name" value="CheY-like_superfamily"/>
</dbReference>
<dbReference type="InterPro" id="IPR001789">
    <property type="entry name" value="Sig_transdc_resp-reg_receiver"/>
</dbReference>
<dbReference type="EMBL" id="BJHW01000001">
    <property type="protein sequence ID" value="GDY54459.1"/>
    <property type="molecule type" value="Genomic_DNA"/>
</dbReference>
<organism evidence="9 10">
    <name type="scientific">Streptomyces violaceusniger</name>
    <dbReference type="NCBI Taxonomy" id="68280"/>
    <lineage>
        <taxon>Bacteria</taxon>
        <taxon>Bacillati</taxon>
        <taxon>Actinomycetota</taxon>
        <taxon>Actinomycetes</taxon>
        <taxon>Kitasatosporales</taxon>
        <taxon>Streptomycetaceae</taxon>
        <taxon>Streptomyces</taxon>
        <taxon>Streptomyces violaceusniger group</taxon>
    </lineage>
</organism>
<dbReference type="SUPFAM" id="SSF52172">
    <property type="entry name" value="CheY-like"/>
    <property type="match status" value="1"/>
</dbReference>
<dbReference type="InterPro" id="IPR058245">
    <property type="entry name" value="NreC/VraR/RcsB-like_REC"/>
</dbReference>
<dbReference type="AlphaFoldDB" id="A0A4D4L8Y1"/>
<dbReference type="Proteomes" id="UP000301309">
    <property type="component" value="Unassembled WGS sequence"/>
</dbReference>
<dbReference type="CDD" id="cd06170">
    <property type="entry name" value="LuxR_C_like"/>
    <property type="match status" value="1"/>
</dbReference>
<accession>A0A4D4L8Y1</accession>
<evidence type="ECO:0000256" key="5">
    <source>
        <dbReference type="PROSITE-ProRule" id="PRU00169"/>
    </source>
</evidence>
<protein>
    <recommendedName>
        <fullName evidence="11">Two component transcriptional regulator, LuxR family</fullName>
    </recommendedName>
</protein>
<dbReference type="Pfam" id="PF00196">
    <property type="entry name" value="GerE"/>
    <property type="match status" value="1"/>
</dbReference>
<dbReference type="PROSITE" id="PS50043">
    <property type="entry name" value="HTH_LUXR_2"/>
    <property type="match status" value="1"/>
</dbReference>
<reference evidence="9 10" key="1">
    <citation type="journal article" date="2020" name="Int. J. Syst. Evol. Microbiol.">
        <title>Reclassification of Streptomyces castelarensis and Streptomyces sporoclivatus as later heterotypic synonyms of Streptomyces antimycoticus.</title>
        <authorList>
            <person name="Komaki H."/>
            <person name="Tamura T."/>
        </authorList>
    </citation>
    <scope>NUCLEOTIDE SEQUENCE [LARGE SCALE GENOMIC DNA]</scope>
    <source>
        <strain evidence="9 10">NBRC 13459</strain>
    </source>
</reference>
<evidence type="ECO:0000256" key="3">
    <source>
        <dbReference type="ARBA" id="ARBA00023125"/>
    </source>
</evidence>
<evidence type="ECO:0000259" key="8">
    <source>
        <dbReference type="PROSITE" id="PS50110"/>
    </source>
</evidence>
<evidence type="ECO:0000256" key="6">
    <source>
        <dbReference type="SAM" id="MobiDB-lite"/>
    </source>
</evidence>
<dbReference type="InterPro" id="IPR000792">
    <property type="entry name" value="Tscrpt_reg_LuxR_C"/>
</dbReference>
<dbReference type="GO" id="GO:0006355">
    <property type="term" value="P:regulation of DNA-templated transcription"/>
    <property type="evidence" value="ECO:0007669"/>
    <property type="project" value="InterPro"/>
</dbReference>
<comment type="caution">
    <text evidence="9">The sequence shown here is derived from an EMBL/GenBank/DDBJ whole genome shotgun (WGS) entry which is preliminary data.</text>
</comment>
<feature type="compositionally biased region" description="Polar residues" evidence="6">
    <location>
        <begin position="1"/>
        <end position="12"/>
    </location>
</feature>
<gene>
    <name evidence="9" type="ORF">SVIO_050820</name>
</gene>
<feature type="region of interest" description="Disordered" evidence="6">
    <location>
        <begin position="1"/>
        <end position="84"/>
    </location>
</feature>
<dbReference type="SUPFAM" id="SSF46894">
    <property type="entry name" value="C-terminal effector domain of the bipartite response regulators"/>
    <property type="match status" value="1"/>
</dbReference>
<keyword evidence="10" id="KW-1185">Reference proteome</keyword>
<feature type="domain" description="HTH luxR-type" evidence="7">
    <location>
        <begin position="241"/>
        <end position="306"/>
    </location>
</feature>
<dbReference type="GO" id="GO:0003677">
    <property type="term" value="F:DNA binding"/>
    <property type="evidence" value="ECO:0007669"/>
    <property type="project" value="UniProtKB-KW"/>
</dbReference>
<evidence type="ECO:0000313" key="10">
    <source>
        <dbReference type="Proteomes" id="UP000301309"/>
    </source>
</evidence>
<dbReference type="SMART" id="SM00421">
    <property type="entry name" value="HTH_LUXR"/>
    <property type="match status" value="1"/>
</dbReference>
<feature type="domain" description="Response regulatory" evidence="8">
    <location>
        <begin position="93"/>
        <end position="215"/>
    </location>
</feature>
<dbReference type="InterPro" id="IPR016032">
    <property type="entry name" value="Sig_transdc_resp-reg_C-effctor"/>
</dbReference>
<dbReference type="Pfam" id="PF00072">
    <property type="entry name" value="Response_reg"/>
    <property type="match status" value="1"/>
</dbReference>
<dbReference type="CDD" id="cd17535">
    <property type="entry name" value="REC_NarL-like"/>
    <property type="match status" value="1"/>
</dbReference>
<keyword evidence="2" id="KW-0805">Transcription regulation</keyword>
<evidence type="ECO:0000256" key="4">
    <source>
        <dbReference type="ARBA" id="ARBA00023163"/>
    </source>
</evidence>
<keyword evidence="1 5" id="KW-0597">Phosphoprotein</keyword>
<evidence type="ECO:0000259" key="7">
    <source>
        <dbReference type="PROSITE" id="PS50043"/>
    </source>
</evidence>
<dbReference type="PROSITE" id="PS00622">
    <property type="entry name" value="HTH_LUXR_1"/>
    <property type="match status" value="1"/>
</dbReference>
<dbReference type="SMART" id="SM00448">
    <property type="entry name" value="REC"/>
    <property type="match status" value="1"/>
</dbReference>
<sequence>MTDATGGTNATSGPGARGVPGAAPGPAGAEPGRAGAEPGRAGAEPGRAGAEPGRAGAEPGRAGAEPGRAGAAPGPAGAGGSGAEDAAAARRVRVVLVDDHRMFRTGVQAEIGETARTGVEVVGEAADVDQAVTVITATRPEVVLLDVHLPGGGGVEVLRRSASLMADQDRPVRFLALSVSDAAEDVIGVIRGGARGYVTKTITGTDLVDAIFRVSEGDAVFSPRLAGFVLDAFASTDAPPVDEDLDRLTQREREVLRLIARGYAYKEIAKQLFISVKTVESHVSAVLRKLQLSNRHELTRWATARRLV</sequence>
<dbReference type="OrthoDB" id="9808843at2"/>
<evidence type="ECO:0000313" key="9">
    <source>
        <dbReference type="EMBL" id="GDY54459.1"/>
    </source>
</evidence>
<feature type="modified residue" description="4-aspartylphosphate" evidence="5">
    <location>
        <position position="146"/>
    </location>
</feature>
<dbReference type="Gene3D" id="3.40.50.2300">
    <property type="match status" value="1"/>
</dbReference>
<dbReference type="PANTHER" id="PTHR43214">
    <property type="entry name" value="TWO-COMPONENT RESPONSE REGULATOR"/>
    <property type="match status" value="1"/>
</dbReference>
<evidence type="ECO:0000256" key="2">
    <source>
        <dbReference type="ARBA" id="ARBA00023015"/>
    </source>
</evidence>
<proteinExistence type="predicted"/>
<keyword evidence="3" id="KW-0238">DNA-binding</keyword>
<dbReference type="InterPro" id="IPR039420">
    <property type="entry name" value="WalR-like"/>
</dbReference>
<dbReference type="GO" id="GO:0000160">
    <property type="term" value="P:phosphorelay signal transduction system"/>
    <property type="evidence" value="ECO:0007669"/>
    <property type="project" value="InterPro"/>
</dbReference>
<dbReference type="PANTHER" id="PTHR43214:SF41">
    <property type="entry name" value="NITRATE_NITRITE RESPONSE REGULATOR PROTEIN NARP"/>
    <property type="match status" value="1"/>
</dbReference>
<evidence type="ECO:0008006" key="11">
    <source>
        <dbReference type="Google" id="ProtNLM"/>
    </source>
</evidence>
<keyword evidence="4" id="KW-0804">Transcription</keyword>
<dbReference type="PRINTS" id="PR00038">
    <property type="entry name" value="HTHLUXR"/>
</dbReference>
<dbReference type="PROSITE" id="PS50110">
    <property type="entry name" value="RESPONSE_REGULATORY"/>
    <property type="match status" value="1"/>
</dbReference>